<dbReference type="Gene3D" id="6.10.340.10">
    <property type="match status" value="1"/>
</dbReference>
<feature type="domain" description="HAMP" evidence="16">
    <location>
        <begin position="197"/>
        <end position="244"/>
    </location>
</feature>
<evidence type="ECO:0000256" key="2">
    <source>
        <dbReference type="ARBA" id="ARBA00004651"/>
    </source>
</evidence>
<dbReference type="Gene3D" id="3.30.565.10">
    <property type="entry name" value="Histidine kinase-like ATPase, C-terminal domain"/>
    <property type="match status" value="1"/>
</dbReference>
<dbReference type="InterPro" id="IPR003660">
    <property type="entry name" value="HAMP_dom"/>
</dbReference>
<evidence type="ECO:0000256" key="14">
    <source>
        <dbReference type="SAM" id="Phobius"/>
    </source>
</evidence>
<dbReference type="InterPro" id="IPR036097">
    <property type="entry name" value="HisK_dim/P_sf"/>
</dbReference>
<feature type="domain" description="Histidine kinase" evidence="15">
    <location>
        <begin position="252"/>
        <end position="469"/>
    </location>
</feature>
<evidence type="ECO:0000256" key="8">
    <source>
        <dbReference type="ARBA" id="ARBA00022741"/>
    </source>
</evidence>
<keyword evidence="12" id="KW-0902">Two-component regulatory system</keyword>
<evidence type="ECO:0000259" key="15">
    <source>
        <dbReference type="PROSITE" id="PS50109"/>
    </source>
</evidence>
<evidence type="ECO:0000256" key="7">
    <source>
        <dbReference type="ARBA" id="ARBA00022692"/>
    </source>
</evidence>
<dbReference type="InterPro" id="IPR004358">
    <property type="entry name" value="Sig_transdc_His_kin-like_C"/>
</dbReference>
<dbReference type="GO" id="GO:0016301">
    <property type="term" value="F:kinase activity"/>
    <property type="evidence" value="ECO:0007669"/>
    <property type="project" value="UniProtKB-KW"/>
</dbReference>
<dbReference type="SMART" id="SM00304">
    <property type="entry name" value="HAMP"/>
    <property type="match status" value="1"/>
</dbReference>
<dbReference type="InterPro" id="IPR005467">
    <property type="entry name" value="His_kinase_dom"/>
</dbReference>
<name>A0ABS8EU85_9FIRM</name>
<dbReference type="PRINTS" id="PR00344">
    <property type="entry name" value="BCTRLSENSOR"/>
</dbReference>
<dbReference type="Proteomes" id="UP001299235">
    <property type="component" value="Unassembled WGS sequence"/>
</dbReference>
<dbReference type="Pfam" id="PF00672">
    <property type="entry name" value="HAMP"/>
    <property type="match status" value="1"/>
</dbReference>
<dbReference type="SUPFAM" id="SSF47384">
    <property type="entry name" value="Homodimeric domain of signal transducing histidine kinase"/>
    <property type="match status" value="1"/>
</dbReference>
<gene>
    <name evidence="17" type="ORF">LKD42_05785</name>
</gene>
<dbReference type="Gene3D" id="1.10.287.130">
    <property type="match status" value="1"/>
</dbReference>
<evidence type="ECO:0000256" key="5">
    <source>
        <dbReference type="ARBA" id="ARBA00022553"/>
    </source>
</evidence>
<comment type="subcellular location">
    <subcellularLocation>
        <location evidence="2">Cell membrane</location>
        <topology evidence="2">Multi-pass membrane protein</topology>
    </subcellularLocation>
</comment>
<evidence type="ECO:0000313" key="18">
    <source>
        <dbReference type="Proteomes" id="UP001299235"/>
    </source>
</evidence>
<sequence>MKRRLYPKLILAWICFAVLSFVSVAGITSSLVEKHLIKNRTEGMYREANVIAAGRLAQNYTERASLQDTYTNLLAVASYQSMRLWLMDSNGKILIDTAVGYDQSKITQLDSFDPVSLSGNYYQTGRFFDYFDEDMLSVVAPITSNYITKGYIAVHYEKNKLETEKNSILNCSYITLAMILALSLIVLITFTFVVYFPIRRIIHGADEYAAGNLNYKIPVESNDEIGYLAASMNYMAGELNNSGESQRKFISNISHDFRSPLTSIKGYVEAMLDGTIPPEMQERYLNVVLSETNRLTKLTKGLLTLNNFDDKGTYLELADFDINAIIRQTVETFRSLCWDKHISFQLTFEEESLYVNADVGKIQQVLYNLIDNAVKFSHPDSLIYISSLEKHGKVFVSVKDTGEGIAKDSLNKIWERFYKSDPSRGKDKKGTGLGLSIVKEIIQAHGENINVVSTQGVGTEFTFTLPCSKNKK</sequence>
<evidence type="ECO:0000256" key="4">
    <source>
        <dbReference type="ARBA" id="ARBA00022475"/>
    </source>
</evidence>
<dbReference type="EC" id="2.7.13.3" evidence="3"/>
<dbReference type="InterPro" id="IPR003661">
    <property type="entry name" value="HisK_dim/P_dom"/>
</dbReference>
<dbReference type="EMBL" id="JAJEQE010000013">
    <property type="protein sequence ID" value="MCC2148761.1"/>
    <property type="molecule type" value="Genomic_DNA"/>
</dbReference>
<keyword evidence="7 14" id="KW-0812">Transmembrane</keyword>
<dbReference type="SUPFAM" id="SSF158472">
    <property type="entry name" value="HAMP domain-like"/>
    <property type="match status" value="1"/>
</dbReference>
<dbReference type="PROSITE" id="PS50885">
    <property type="entry name" value="HAMP"/>
    <property type="match status" value="1"/>
</dbReference>
<dbReference type="InterPro" id="IPR036890">
    <property type="entry name" value="HATPase_C_sf"/>
</dbReference>
<keyword evidence="6" id="KW-0808">Transferase</keyword>
<keyword evidence="11 14" id="KW-1133">Transmembrane helix</keyword>
<keyword evidence="18" id="KW-1185">Reference proteome</keyword>
<evidence type="ECO:0000256" key="10">
    <source>
        <dbReference type="ARBA" id="ARBA00022840"/>
    </source>
</evidence>
<evidence type="ECO:0000256" key="3">
    <source>
        <dbReference type="ARBA" id="ARBA00012438"/>
    </source>
</evidence>
<dbReference type="PROSITE" id="PS50109">
    <property type="entry name" value="HIS_KIN"/>
    <property type="match status" value="1"/>
</dbReference>
<keyword evidence="10" id="KW-0067">ATP-binding</keyword>
<keyword evidence="13 14" id="KW-0472">Membrane</keyword>
<dbReference type="InterPro" id="IPR003594">
    <property type="entry name" value="HATPase_dom"/>
</dbReference>
<accession>A0ABS8EU85</accession>
<dbReference type="PANTHER" id="PTHR45528">
    <property type="entry name" value="SENSOR HISTIDINE KINASE CPXA"/>
    <property type="match status" value="1"/>
</dbReference>
<keyword evidence="5" id="KW-0597">Phosphoprotein</keyword>
<feature type="transmembrane region" description="Helical" evidence="14">
    <location>
        <begin position="173"/>
        <end position="196"/>
    </location>
</feature>
<dbReference type="InterPro" id="IPR050398">
    <property type="entry name" value="HssS/ArlS-like"/>
</dbReference>
<protein>
    <recommendedName>
        <fullName evidence="3">histidine kinase</fullName>
        <ecNumber evidence="3">2.7.13.3</ecNumber>
    </recommendedName>
</protein>
<dbReference type="Pfam" id="PF02518">
    <property type="entry name" value="HATPase_c"/>
    <property type="match status" value="1"/>
</dbReference>
<dbReference type="RefSeq" id="WP_248835088.1">
    <property type="nucleotide sequence ID" value="NZ_JAJEQE010000013.1"/>
</dbReference>
<reference evidence="17 18" key="1">
    <citation type="submission" date="2021-10" db="EMBL/GenBank/DDBJ databases">
        <title>Anaerobic single-cell dispensing facilitates the cultivation of human gut bacteria.</title>
        <authorList>
            <person name="Afrizal A."/>
        </authorList>
    </citation>
    <scope>NUCLEOTIDE SEQUENCE [LARGE SCALE GENOMIC DNA]</scope>
    <source>
        <strain evidence="17 18">CLA-AA-H246</strain>
    </source>
</reference>
<evidence type="ECO:0000256" key="13">
    <source>
        <dbReference type="ARBA" id="ARBA00023136"/>
    </source>
</evidence>
<evidence type="ECO:0000256" key="6">
    <source>
        <dbReference type="ARBA" id="ARBA00022679"/>
    </source>
</evidence>
<evidence type="ECO:0000256" key="11">
    <source>
        <dbReference type="ARBA" id="ARBA00022989"/>
    </source>
</evidence>
<organism evidence="17 18">
    <name type="scientific">Hominisplanchenecus faecis</name>
    <dbReference type="NCBI Taxonomy" id="2885351"/>
    <lineage>
        <taxon>Bacteria</taxon>
        <taxon>Bacillati</taxon>
        <taxon>Bacillota</taxon>
        <taxon>Clostridia</taxon>
        <taxon>Lachnospirales</taxon>
        <taxon>Lachnospiraceae</taxon>
        <taxon>Hominisplanchenecus</taxon>
    </lineage>
</organism>
<evidence type="ECO:0000256" key="12">
    <source>
        <dbReference type="ARBA" id="ARBA00023012"/>
    </source>
</evidence>
<dbReference type="Pfam" id="PF00512">
    <property type="entry name" value="HisKA"/>
    <property type="match status" value="1"/>
</dbReference>
<evidence type="ECO:0000259" key="16">
    <source>
        <dbReference type="PROSITE" id="PS50885"/>
    </source>
</evidence>
<evidence type="ECO:0000256" key="9">
    <source>
        <dbReference type="ARBA" id="ARBA00022777"/>
    </source>
</evidence>
<dbReference type="SMART" id="SM00387">
    <property type="entry name" value="HATPase_c"/>
    <property type="match status" value="1"/>
</dbReference>
<comment type="catalytic activity">
    <reaction evidence="1">
        <text>ATP + protein L-histidine = ADP + protein N-phospho-L-histidine.</text>
        <dbReference type="EC" id="2.7.13.3"/>
    </reaction>
</comment>
<comment type="caution">
    <text evidence="17">The sequence shown here is derived from an EMBL/GenBank/DDBJ whole genome shotgun (WGS) entry which is preliminary data.</text>
</comment>
<proteinExistence type="predicted"/>
<keyword evidence="9 17" id="KW-0418">Kinase</keyword>
<keyword evidence="8" id="KW-0547">Nucleotide-binding</keyword>
<dbReference type="PANTHER" id="PTHR45528:SF1">
    <property type="entry name" value="SENSOR HISTIDINE KINASE CPXA"/>
    <property type="match status" value="1"/>
</dbReference>
<dbReference type="SUPFAM" id="SSF55874">
    <property type="entry name" value="ATPase domain of HSP90 chaperone/DNA topoisomerase II/histidine kinase"/>
    <property type="match status" value="1"/>
</dbReference>
<dbReference type="CDD" id="cd06225">
    <property type="entry name" value="HAMP"/>
    <property type="match status" value="1"/>
</dbReference>
<dbReference type="SMART" id="SM00388">
    <property type="entry name" value="HisKA"/>
    <property type="match status" value="1"/>
</dbReference>
<dbReference type="CDD" id="cd00075">
    <property type="entry name" value="HATPase"/>
    <property type="match status" value="1"/>
</dbReference>
<keyword evidence="4" id="KW-1003">Cell membrane</keyword>
<evidence type="ECO:0000256" key="1">
    <source>
        <dbReference type="ARBA" id="ARBA00000085"/>
    </source>
</evidence>
<evidence type="ECO:0000313" key="17">
    <source>
        <dbReference type="EMBL" id="MCC2148761.1"/>
    </source>
</evidence>
<dbReference type="CDD" id="cd00082">
    <property type="entry name" value="HisKA"/>
    <property type="match status" value="1"/>
</dbReference>